<dbReference type="EMBL" id="JAAMPI010001847">
    <property type="protein sequence ID" value="KAF4622740.1"/>
    <property type="molecule type" value="Genomic_DNA"/>
</dbReference>
<protein>
    <recommendedName>
        <fullName evidence="5">Glycoside hydrolase family 3 N-terminal domain-containing protein</fullName>
    </recommendedName>
</protein>
<evidence type="ECO:0000256" key="1">
    <source>
        <dbReference type="ARBA" id="ARBA00005336"/>
    </source>
</evidence>
<comment type="caution">
    <text evidence="6">The sequence shown here is derived from an EMBL/GenBank/DDBJ whole genome shotgun (WGS) entry which is preliminary data.</text>
</comment>
<organism evidence="6 7">
    <name type="scientific">Cudoniella acicularis</name>
    <dbReference type="NCBI Taxonomy" id="354080"/>
    <lineage>
        <taxon>Eukaryota</taxon>
        <taxon>Fungi</taxon>
        <taxon>Dikarya</taxon>
        <taxon>Ascomycota</taxon>
        <taxon>Pezizomycotina</taxon>
        <taxon>Leotiomycetes</taxon>
        <taxon>Helotiales</taxon>
        <taxon>Tricladiaceae</taxon>
        <taxon>Cudoniella</taxon>
    </lineage>
</organism>
<keyword evidence="4" id="KW-0326">Glycosidase</keyword>
<feature type="domain" description="Glycoside hydrolase family 3 N-terminal" evidence="5">
    <location>
        <begin position="1"/>
        <end position="196"/>
    </location>
</feature>
<dbReference type="PANTHER" id="PTHR30480:SF16">
    <property type="entry name" value="GLYCOSIDE HYDROLASE FAMILY 3 DOMAIN PROTEIN"/>
    <property type="match status" value="1"/>
</dbReference>
<evidence type="ECO:0000313" key="6">
    <source>
        <dbReference type="EMBL" id="KAF4622740.1"/>
    </source>
</evidence>
<dbReference type="GO" id="GO:0009254">
    <property type="term" value="P:peptidoglycan turnover"/>
    <property type="evidence" value="ECO:0007669"/>
    <property type="project" value="TreeGrafter"/>
</dbReference>
<comment type="similarity">
    <text evidence="1">Belongs to the glycosyl hydrolase 3 family.</text>
</comment>
<keyword evidence="3" id="KW-0325">Glycoprotein</keyword>
<dbReference type="SUPFAM" id="SSF51445">
    <property type="entry name" value="(Trans)glycosidases"/>
    <property type="match status" value="1"/>
</dbReference>
<dbReference type="InterPro" id="IPR001764">
    <property type="entry name" value="Glyco_hydro_3_N"/>
</dbReference>
<dbReference type="OrthoDB" id="4215304at2759"/>
<reference evidence="6 7" key="1">
    <citation type="submission" date="2020-03" db="EMBL/GenBank/DDBJ databases">
        <title>Draft Genome Sequence of Cudoniella acicularis.</title>
        <authorList>
            <person name="Buettner E."/>
            <person name="Kellner H."/>
        </authorList>
    </citation>
    <scope>NUCLEOTIDE SEQUENCE [LARGE SCALE GENOMIC DNA]</scope>
    <source>
        <strain evidence="6 7">DSM 108380</strain>
    </source>
</reference>
<dbReference type="InterPro" id="IPR017853">
    <property type="entry name" value="GH"/>
</dbReference>
<dbReference type="Gene3D" id="3.40.50.1700">
    <property type="entry name" value="Glycoside hydrolase family 3 C-terminal domain"/>
    <property type="match status" value="1"/>
</dbReference>
<dbReference type="GO" id="GO:0005975">
    <property type="term" value="P:carbohydrate metabolic process"/>
    <property type="evidence" value="ECO:0007669"/>
    <property type="project" value="InterPro"/>
</dbReference>
<keyword evidence="2" id="KW-0378">Hydrolase</keyword>
<evidence type="ECO:0000256" key="4">
    <source>
        <dbReference type="ARBA" id="ARBA00023295"/>
    </source>
</evidence>
<dbReference type="PANTHER" id="PTHR30480">
    <property type="entry name" value="BETA-HEXOSAMINIDASE-RELATED"/>
    <property type="match status" value="1"/>
</dbReference>
<evidence type="ECO:0000313" key="7">
    <source>
        <dbReference type="Proteomes" id="UP000566819"/>
    </source>
</evidence>
<name>A0A8H4VWB6_9HELO</name>
<sequence length="497" mass="53751">MALRATGDVNNAFKVASATAETLRALGVNVNFAPIRDVNYELRNPVISVRSPSDGPEMVGRFVVAQVRGLSEGGILPCVKHFPGHRDTAVDSHFGLPVIVRSKVELDAYELVPFRRAVVEGVEAVMTAHIAMPGIGDPSLGEDHPSKKVPASLNSDAIKILRKEMKFDGMIVSDCLEMDGVRATFGTEKGAVMALKVSNLAPRLLNPTDHLREQAGTDCVMICHTMSAHVGAIEQVIKAVKSGELSQKAIQASVDRVRHLKAKYAIQPPAVPLQTLLTTTLRDTESRNVAQAALAADIYAKSTTVVRAEPGLIPISTYSTKTKIVFVSPGKTPTGGGAVGSGEEKTRKPHTPSSYINLIRVHSPDAIDIRFHSSAHLSVEEETQIAAADIVIFATRNASLSPYQKDFGLSLGKKYGEKLIVVATCDPYDFLEEKAEIKNYIAIYEPTIPAFKAAVDVTFGVAKAQGSLPVETPPVRHDIRGLTSSDEEFEKIWQMWQ</sequence>
<keyword evidence="7" id="KW-1185">Reference proteome</keyword>
<gene>
    <name evidence="6" type="ORF">G7Y89_g14287</name>
</gene>
<evidence type="ECO:0000256" key="2">
    <source>
        <dbReference type="ARBA" id="ARBA00022801"/>
    </source>
</evidence>
<dbReference type="GO" id="GO:0004553">
    <property type="term" value="F:hydrolase activity, hydrolyzing O-glycosyl compounds"/>
    <property type="evidence" value="ECO:0007669"/>
    <property type="project" value="InterPro"/>
</dbReference>
<proteinExistence type="inferred from homology"/>
<dbReference type="Gene3D" id="3.20.20.300">
    <property type="entry name" value="Glycoside hydrolase, family 3, N-terminal domain"/>
    <property type="match status" value="1"/>
</dbReference>
<evidence type="ECO:0000256" key="3">
    <source>
        <dbReference type="ARBA" id="ARBA00023180"/>
    </source>
</evidence>
<dbReference type="InterPro" id="IPR036962">
    <property type="entry name" value="Glyco_hydro_3_N_sf"/>
</dbReference>
<dbReference type="Proteomes" id="UP000566819">
    <property type="component" value="Unassembled WGS sequence"/>
</dbReference>
<dbReference type="AlphaFoldDB" id="A0A8H4VWB6"/>
<dbReference type="Pfam" id="PF00933">
    <property type="entry name" value="Glyco_hydro_3"/>
    <property type="match status" value="1"/>
</dbReference>
<evidence type="ECO:0000259" key="5">
    <source>
        <dbReference type="Pfam" id="PF00933"/>
    </source>
</evidence>
<accession>A0A8H4VWB6</accession>
<dbReference type="InterPro" id="IPR036881">
    <property type="entry name" value="Glyco_hydro_3_C_sf"/>
</dbReference>
<dbReference type="InterPro" id="IPR050226">
    <property type="entry name" value="NagZ_Beta-hexosaminidase"/>
</dbReference>